<dbReference type="InterPro" id="IPR003337">
    <property type="entry name" value="Trehalose_PPase"/>
</dbReference>
<keyword evidence="6" id="KW-0460">Magnesium</keyword>
<reference evidence="7 8" key="1">
    <citation type="submission" date="2021-04" db="EMBL/GenBank/DDBJ databases">
        <title>Whole-genome sequencing of Saccharopolyspora endophytica KCTC 19397.</title>
        <authorList>
            <person name="Ay H."/>
            <person name="Saygin H."/>
            <person name="Sahin N."/>
        </authorList>
    </citation>
    <scope>NUCLEOTIDE SEQUENCE [LARGE SCALE GENOMIC DNA]</scope>
    <source>
        <strain evidence="7 8">KCTC 19397</strain>
    </source>
</reference>
<dbReference type="EMBL" id="JAGPXE010000004">
    <property type="protein sequence ID" value="MBQ0924941.1"/>
    <property type="molecule type" value="Genomic_DNA"/>
</dbReference>
<evidence type="ECO:0000256" key="5">
    <source>
        <dbReference type="ARBA" id="ARBA00024179"/>
    </source>
</evidence>
<dbReference type="InterPro" id="IPR023214">
    <property type="entry name" value="HAD_sf"/>
</dbReference>
<organism evidence="7 8">
    <name type="scientific">Saccharopolyspora endophytica</name>
    <dbReference type="NCBI Taxonomy" id="543886"/>
    <lineage>
        <taxon>Bacteria</taxon>
        <taxon>Bacillati</taxon>
        <taxon>Actinomycetota</taxon>
        <taxon>Actinomycetes</taxon>
        <taxon>Pseudonocardiales</taxon>
        <taxon>Pseudonocardiaceae</taxon>
        <taxon>Saccharopolyspora</taxon>
    </lineage>
</organism>
<dbReference type="NCBIfam" id="TIGR00685">
    <property type="entry name" value="T6PP"/>
    <property type="match status" value="1"/>
</dbReference>
<dbReference type="NCBIfam" id="TIGR01509">
    <property type="entry name" value="HAD-SF-IA-v3"/>
    <property type="match status" value="1"/>
</dbReference>
<evidence type="ECO:0000256" key="6">
    <source>
        <dbReference type="RuleBase" id="RU361117"/>
    </source>
</evidence>
<accession>A0ABS5DF86</accession>
<dbReference type="PANTHER" id="PTHR43768">
    <property type="entry name" value="TREHALOSE 6-PHOSPHATE PHOSPHATASE"/>
    <property type="match status" value="1"/>
</dbReference>
<sequence>MVVTNIDPRRYRGVVFDMDGVITDTAAVHSEAWRRLFDQYLAERPPTANEDHQPFGEADYSDYVDGKRRIDGVLDFLGSRGISVPRGDADDPAGFETAHGLGKLKDRYFLETLTAADALLFDDALSLIETLRDRGVRTAITSASRNCRQVLRRAGAVQLFDVRVDGVLADRLGLPGKPKPAVFFEAARRLDTPVSACVVVEDAKAGIQAGRAGSFGRVIGVARTGSPTRLLDAGADAVVSTLHEISVTNSSDRRLSEVPDAHSRWEEIALRLRDRRLVLVLDFDGTLAPIGTDPTEVVLSSQARDVLQQLSRHGPVSILSGRDLQDVRHRVHLDGLWYAGSHGFELVGPDGAVFAQDIGEPALRGLNEAEQFLREELKTVPGARIDRKRFALAVHFRNVHPGSTGEVRSVVERISRTLPMLRLAHGRQVIELLPDVGWNKGRALRWLLQRMESAAPGAVPVYAGDDYADEDALHEIHDDGIGIVVRSREHGDRLTWAHYGVDGSSSLTALLSRLSSLAGQARPGYP</sequence>
<comment type="pathway">
    <text evidence="2 6">Glycan biosynthesis; trehalose biosynthesis.</text>
</comment>
<evidence type="ECO:0000256" key="4">
    <source>
        <dbReference type="ARBA" id="ARBA00022801"/>
    </source>
</evidence>
<dbReference type="GO" id="GO:0004805">
    <property type="term" value="F:trehalose-phosphatase activity"/>
    <property type="evidence" value="ECO:0007669"/>
    <property type="project" value="UniProtKB-EC"/>
</dbReference>
<evidence type="ECO:0000256" key="1">
    <source>
        <dbReference type="ARBA" id="ARBA00000500"/>
    </source>
</evidence>
<keyword evidence="4 6" id="KW-0378">Hydrolase</keyword>
<dbReference type="PANTHER" id="PTHR43768:SF3">
    <property type="entry name" value="TREHALOSE 6-PHOSPHATE PHOSPHATASE"/>
    <property type="match status" value="1"/>
</dbReference>
<dbReference type="Gene3D" id="3.40.50.1000">
    <property type="entry name" value="HAD superfamily/HAD-like"/>
    <property type="match status" value="2"/>
</dbReference>
<evidence type="ECO:0000256" key="3">
    <source>
        <dbReference type="ARBA" id="ARBA00008770"/>
    </source>
</evidence>
<dbReference type="Gene3D" id="3.30.70.1020">
    <property type="entry name" value="Trehalose-6-phosphate phosphatase related protein, domain 2"/>
    <property type="match status" value="1"/>
</dbReference>
<dbReference type="InterPro" id="IPR044651">
    <property type="entry name" value="OTSB-like"/>
</dbReference>
<dbReference type="InterPro" id="IPR036412">
    <property type="entry name" value="HAD-like_sf"/>
</dbReference>
<comment type="similarity">
    <text evidence="3 6">Belongs to the trehalose phosphatase family.</text>
</comment>
<dbReference type="InterPro" id="IPR023198">
    <property type="entry name" value="PGP-like_dom2"/>
</dbReference>
<gene>
    <name evidence="7" type="primary">otsB</name>
    <name evidence="7" type="ORF">KBO27_13380</name>
</gene>
<evidence type="ECO:0000313" key="8">
    <source>
        <dbReference type="Proteomes" id="UP000674084"/>
    </source>
</evidence>
<keyword evidence="8" id="KW-1185">Reference proteome</keyword>
<dbReference type="InterPro" id="IPR006439">
    <property type="entry name" value="HAD-SF_hydro_IA"/>
</dbReference>
<dbReference type="Pfam" id="PF00702">
    <property type="entry name" value="Hydrolase"/>
    <property type="match status" value="1"/>
</dbReference>
<dbReference type="Pfam" id="PF02358">
    <property type="entry name" value="Trehalose_PPase"/>
    <property type="match status" value="1"/>
</dbReference>
<comment type="catalytic activity">
    <reaction evidence="1 6">
        <text>alpha,alpha-trehalose 6-phosphate + H2O = alpha,alpha-trehalose + phosphate</text>
        <dbReference type="Rhea" id="RHEA:23420"/>
        <dbReference type="ChEBI" id="CHEBI:15377"/>
        <dbReference type="ChEBI" id="CHEBI:16551"/>
        <dbReference type="ChEBI" id="CHEBI:43474"/>
        <dbReference type="ChEBI" id="CHEBI:58429"/>
        <dbReference type="EC" id="3.1.3.12"/>
    </reaction>
</comment>
<comment type="caution">
    <text evidence="7">The sequence shown here is derived from an EMBL/GenBank/DDBJ whole genome shotgun (WGS) entry which is preliminary data.</text>
</comment>
<keyword evidence="6" id="KW-0479">Metal-binding</keyword>
<dbReference type="InterPro" id="IPR006379">
    <property type="entry name" value="HAD-SF_hydro_IIB"/>
</dbReference>
<dbReference type="Proteomes" id="UP000674084">
    <property type="component" value="Unassembled WGS sequence"/>
</dbReference>
<protein>
    <recommendedName>
        <fullName evidence="6">Trehalose 6-phosphate phosphatase</fullName>
        <ecNumber evidence="6">3.1.3.12</ecNumber>
    </recommendedName>
</protein>
<comment type="cofactor">
    <cofactor evidence="6">
        <name>Mg(2+)</name>
        <dbReference type="ChEBI" id="CHEBI:18420"/>
    </cofactor>
</comment>
<dbReference type="SFLD" id="SFLDG01129">
    <property type="entry name" value="C1.5:_HAD__Beta-PGM__Phosphata"/>
    <property type="match status" value="1"/>
</dbReference>
<comment type="function">
    <text evidence="5 6">Removes the phosphate from trehalose 6-phosphate to produce free trehalose.</text>
</comment>
<dbReference type="EC" id="3.1.3.12" evidence="6"/>
<dbReference type="RefSeq" id="WP_210970272.1">
    <property type="nucleotide sequence ID" value="NZ_JAGPXE010000004.1"/>
</dbReference>
<name>A0ABS5DF86_9PSEU</name>
<dbReference type="SUPFAM" id="SSF56784">
    <property type="entry name" value="HAD-like"/>
    <property type="match status" value="2"/>
</dbReference>
<dbReference type="SFLD" id="SFLDS00003">
    <property type="entry name" value="Haloacid_Dehalogenase"/>
    <property type="match status" value="1"/>
</dbReference>
<proteinExistence type="inferred from homology"/>
<evidence type="ECO:0000313" key="7">
    <source>
        <dbReference type="EMBL" id="MBQ0924941.1"/>
    </source>
</evidence>
<dbReference type="NCBIfam" id="TIGR01484">
    <property type="entry name" value="HAD-SF-IIB"/>
    <property type="match status" value="1"/>
</dbReference>
<dbReference type="Gene3D" id="1.10.150.240">
    <property type="entry name" value="Putative phosphatase, domain 2"/>
    <property type="match status" value="1"/>
</dbReference>
<evidence type="ECO:0000256" key="2">
    <source>
        <dbReference type="ARBA" id="ARBA00005199"/>
    </source>
</evidence>